<dbReference type="Proteomes" id="UP000481360">
    <property type="component" value="Unassembled WGS sequence"/>
</dbReference>
<proteinExistence type="predicted"/>
<dbReference type="EMBL" id="JAAMPJ010000018">
    <property type="protein sequence ID" value="NGY65882.1"/>
    <property type="molecule type" value="Genomic_DNA"/>
</dbReference>
<accession>A0A7C9S233</accession>
<reference evidence="1 2" key="1">
    <citation type="submission" date="2020-03" db="EMBL/GenBank/DDBJ databases">
        <title>Isolation and identification of active actinomycetes.</title>
        <authorList>
            <person name="Sun X."/>
        </authorList>
    </citation>
    <scope>NUCLEOTIDE SEQUENCE [LARGE SCALE GENOMIC DNA]</scope>
    <source>
        <strain evidence="1 2">NEAU-D13</strain>
    </source>
</reference>
<dbReference type="RefSeq" id="WP_166055055.1">
    <property type="nucleotide sequence ID" value="NZ_JAAMPJ010000018.1"/>
</dbReference>
<dbReference type="Gene3D" id="1.25.40.10">
    <property type="entry name" value="Tetratricopeptide repeat domain"/>
    <property type="match status" value="2"/>
</dbReference>
<organism evidence="1 2">
    <name type="scientific">Lentzea alba</name>
    <dbReference type="NCBI Taxonomy" id="2714351"/>
    <lineage>
        <taxon>Bacteria</taxon>
        <taxon>Bacillati</taxon>
        <taxon>Actinomycetota</taxon>
        <taxon>Actinomycetes</taxon>
        <taxon>Pseudonocardiales</taxon>
        <taxon>Pseudonocardiaceae</taxon>
        <taxon>Lentzea</taxon>
    </lineage>
</organism>
<comment type="caution">
    <text evidence="1">The sequence shown here is derived from an EMBL/GenBank/DDBJ whole genome shotgun (WGS) entry which is preliminary data.</text>
</comment>
<keyword evidence="2" id="KW-1185">Reference proteome</keyword>
<dbReference type="AlphaFoldDB" id="A0A7C9S233"/>
<gene>
    <name evidence="1" type="ORF">G7043_44045</name>
</gene>
<dbReference type="InterPro" id="IPR011990">
    <property type="entry name" value="TPR-like_helical_dom_sf"/>
</dbReference>
<evidence type="ECO:0000313" key="2">
    <source>
        <dbReference type="Proteomes" id="UP000481360"/>
    </source>
</evidence>
<name>A0A7C9S233_9PSEU</name>
<evidence type="ECO:0000313" key="1">
    <source>
        <dbReference type="EMBL" id="NGY65882.1"/>
    </source>
</evidence>
<sequence length="1191" mass="128481">MWGSTDSARVSRSGNASASQGYANTGVHIGDVNLHTGAPVRTRYSQQIRRLAPAHLVGREAELAELAAFCSSPEAAGRYRWWRAPAWSGKSALMSWFVLNPPPGVRIVSFFITARLAGQSDRVAYVENVLEQLVTLLGQQMPGYLTESNREAHLLGLLEEAAEACAARGETLVLVIDGLDEDRSVTVGPQAHSIAATLPVSLPAGMRVVVAGRPDPPIPSDVPRHHPLRFPATTRRLAVSSAARAFRDDMKAELKQLLHGPETGRDLLGLLTAAGGGLTAQDIAELTGLAAWEVDDHFVTVTGRSFTRRDSHYRPGESVDVFLLAHEELQVTATEMLERHLGGYLERLHAWADGYRDRAWPEDTPEYLLRGYHRMLVANDDLDRVVELTTDKARQNRMLDLSGGDTAALAEISTAQAVLLGRAPVDLLALARLAVHRDCLTRRNSNIPVGLPAVWGLVGKPNRGVALAHSFTYLSEQCEAVALLAMAVAETGDPDRANELLDEAIATVGAMPEPYHASRALTQVACAAVHLGRFAEVPQLASLTLLGGARGALVQKVIETAAVAGVRGEDAQLLDFVAVTFAAWEDVGDLEEKVDLISSAVAQHPSLFGRDYVSGMLAAVEEQVRDVENADNRAYLLARVARGLIACGDREHAAELLGEAERHAIRVGPGLSWHRVPTYVAEGMIELGDRPGVRRVLDLAAVSTMRPHAHAFTSVVDMAGRAGFFDLLDDLVASYPTLFRASQVARLRIEHLLAHSTDFARAEQLAEAIADLDERDAAWRAIADAAAGHGRFDRAAAAMQSLGSAGGRSEGFTWLARVVAKAGNHPRAVELLRLAEVTARGSADVDRQVEVRASLARAAALSGAHLVANELFDHADKLLQVVERTQRRLMALPAFATAAGVVGRYDRVLARIDRDSDRSSRFRTLIAAVQGLRRTSAANGIEVLLRRAVEEARSDPQPETAATHLAELAEVAVEVGDRALALELVAQADRQPIRYRYSRKDVARAMAAVGNIERALALIDDIGESPERTHALAWITPLLARQADHDLVAKIVERTLETDELPAFESACLVEAKFVMGDAAGAAELLDRAEDAARQNLSTYSRSNELNALVRVAVDTGDLVKAEAIARSVDDRGGRASALLLVARAVEPVQARSLLGEAVVLSDDWLDCLDELARVSPEVVLSLIDEVELLS</sequence>
<protein>
    <submittedName>
        <fullName evidence="1">Uncharacterized protein</fullName>
    </submittedName>
</protein>